<dbReference type="Proteomes" id="UP001195724">
    <property type="component" value="Unassembled WGS sequence"/>
</dbReference>
<dbReference type="Proteomes" id="UP000671828">
    <property type="component" value="Chromosome"/>
</dbReference>
<evidence type="ECO:0000313" key="4">
    <source>
        <dbReference type="Proteomes" id="UP000671828"/>
    </source>
</evidence>
<reference evidence="3" key="2">
    <citation type="submission" date="2021-04" db="EMBL/GenBank/DDBJ databases">
        <title>Saccharothrix algeriensis WGS.</title>
        <authorList>
            <person name="Stuskova K."/>
            <person name="Hakalova E."/>
            <person name="Tebbal A.B."/>
            <person name="Eichmeier A."/>
        </authorList>
    </citation>
    <scope>NUCLEOTIDE SEQUENCE</scope>
    <source>
        <strain evidence="3">NRRL B-24137</strain>
    </source>
</reference>
<evidence type="ECO:0000313" key="3">
    <source>
        <dbReference type="EMBL" id="QTR02493.1"/>
    </source>
</evidence>
<evidence type="ECO:0000313" key="5">
    <source>
        <dbReference type="Proteomes" id="UP001195724"/>
    </source>
</evidence>
<evidence type="ECO:0000313" key="2">
    <source>
        <dbReference type="EMBL" id="MBM7814113.1"/>
    </source>
</evidence>
<dbReference type="RefSeq" id="WP_204844659.1">
    <property type="nucleotide sequence ID" value="NZ_JAFBCL010000001.1"/>
</dbReference>
<evidence type="ECO:0000259" key="1">
    <source>
        <dbReference type="Pfam" id="PF04149"/>
    </source>
</evidence>
<sequence length="58" mass="6564">MLRWRKSSYTNAGNDPQCVELACPDDERRAVRDSKHRAGPELTFPAAAFRAFLADARK</sequence>
<dbReference type="Pfam" id="PF04149">
    <property type="entry name" value="DUF397"/>
    <property type="match status" value="1"/>
</dbReference>
<dbReference type="AlphaFoldDB" id="A0A8T8HVA2"/>
<feature type="domain" description="DUF397" evidence="1">
    <location>
        <begin position="2"/>
        <end position="57"/>
    </location>
</feature>
<name>A0A8T8HVA2_9PSEU</name>
<protein>
    <submittedName>
        <fullName evidence="3">DUF397 domain-containing protein</fullName>
    </submittedName>
</protein>
<dbReference type="InterPro" id="IPR007278">
    <property type="entry name" value="DUF397"/>
</dbReference>
<gene>
    <name evidence="3" type="ORF">J7S33_25775</name>
    <name evidence="2" type="ORF">JOE68_004978</name>
</gene>
<accession>A0A8T8HVA2</accession>
<organism evidence="3 4">
    <name type="scientific">Saccharothrix algeriensis</name>
    <dbReference type="NCBI Taxonomy" id="173560"/>
    <lineage>
        <taxon>Bacteria</taxon>
        <taxon>Bacillati</taxon>
        <taxon>Actinomycetota</taxon>
        <taxon>Actinomycetes</taxon>
        <taxon>Pseudonocardiales</taxon>
        <taxon>Pseudonocardiaceae</taxon>
        <taxon>Saccharothrix</taxon>
    </lineage>
</organism>
<reference evidence="2 5" key="1">
    <citation type="submission" date="2021-01" db="EMBL/GenBank/DDBJ databases">
        <title>Sequencing the genomes of 1000 actinobacteria strains.</title>
        <authorList>
            <person name="Klenk H.-P."/>
        </authorList>
    </citation>
    <scope>NUCLEOTIDE SEQUENCE [LARGE SCALE GENOMIC DNA]</scope>
    <source>
        <strain evidence="2 5">DSM 44581</strain>
    </source>
</reference>
<dbReference type="EMBL" id="CP072788">
    <property type="protein sequence ID" value="QTR02493.1"/>
    <property type="molecule type" value="Genomic_DNA"/>
</dbReference>
<dbReference type="EMBL" id="JAFBCL010000001">
    <property type="protein sequence ID" value="MBM7814113.1"/>
    <property type="molecule type" value="Genomic_DNA"/>
</dbReference>
<proteinExistence type="predicted"/>
<keyword evidence="5" id="KW-1185">Reference proteome</keyword>